<sequence length="357" mass="37172">MHSTRILGRGIAALTALGAVVAGPAYAAMTGTDQVGGPEITSTSTSDGATAGRPARDCAVPAGTSHVDVELDGVAYPVRVHVPDVAPDAAPDADHTTGARPMVLNLHPSNGNAESISAYNDLDLTADAEGFVTVAPNGAIPVADPNPDQVWFWNVPGVPTTAGAYPPPGTRDDVEFLTAVIDELVSLGCADPRRVYATGHSGGARMASAYACARPDKVAAIAPVAGLRAGRPSPDDPAAVELQSCAPARSVPVITFHGDADTVNPYQGNSDKRWGYTTQLAVQSWARMNGCTTGPSVAPVTEHVVRETYTTCRGRADVVFYKVIGGTHSWPGGNDSSATQEVSATELIWEFFTHYRR</sequence>
<reference evidence="11" key="1">
    <citation type="journal article" date="2019" name="Int. J. Syst. Evol. Microbiol.">
        <title>The Global Catalogue of Microorganisms (GCM) 10K type strain sequencing project: providing services to taxonomists for standard genome sequencing and annotation.</title>
        <authorList>
            <consortium name="The Broad Institute Genomics Platform"/>
            <consortium name="The Broad Institute Genome Sequencing Center for Infectious Disease"/>
            <person name="Wu L."/>
            <person name="Ma J."/>
        </authorList>
    </citation>
    <scope>NUCLEOTIDE SEQUENCE [LARGE SCALE GENOMIC DNA]</scope>
    <source>
        <strain evidence="11">CCUG 42722</strain>
    </source>
</reference>
<accession>A0ABV9HIV8</accession>
<dbReference type="GO" id="GO:0016787">
    <property type="term" value="F:hydrolase activity"/>
    <property type="evidence" value="ECO:0007669"/>
    <property type="project" value="UniProtKB-KW"/>
</dbReference>
<feature type="chain" id="PRO_5047264354" evidence="9">
    <location>
        <begin position="28"/>
        <end position="357"/>
    </location>
</feature>
<dbReference type="InterPro" id="IPR029058">
    <property type="entry name" value="AB_hydrolase_fold"/>
</dbReference>
<protein>
    <submittedName>
        <fullName evidence="10">Alpha/beta hydrolase family esterase</fullName>
    </submittedName>
</protein>
<evidence type="ECO:0000256" key="6">
    <source>
        <dbReference type="ARBA" id="ARBA00023277"/>
    </source>
</evidence>
<evidence type="ECO:0000256" key="5">
    <source>
        <dbReference type="ARBA" id="ARBA00022801"/>
    </source>
</evidence>
<keyword evidence="5 10" id="KW-0378">Hydrolase</keyword>
<name>A0ABV9HIV8_9MICO</name>
<keyword evidence="2" id="KW-0964">Secreted</keyword>
<evidence type="ECO:0000256" key="7">
    <source>
        <dbReference type="ARBA" id="ARBA00023326"/>
    </source>
</evidence>
<proteinExistence type="predicted"/>
<evidence type="ECO:0000256" key="4">
    <source>
        <dbReference type="ARBA" id="ARBA00022729"/>
    </source>
</evidence>
<keyword evidence="4 9" id="KW-0732">Signal</keyword>
<evidence type="ECO:0000256" key="3">
    <source>
        <dbReference type="ARBA" id="ARBA00022651"/>
    </source>
</evidence>
<evidence type="ECO:0000313" key="11">
    <source>
        <dbReference type="Proteomes" id="UP001596011"/>
    </source>
</evidence>
<evidence type="ECO:0000313" key="10">
    <source>
        <dbReference type="EMBL" id="MFC4628775.1"/>
    </source>
</evidence>
<keyword evidence="3" id="KW-0858">Xylan degradation</keyword>
<dbReference type="Gene3D" id="3.40.50.1820">
    <property type="entry name" value="alpha/beta hydrolase"/>
    <property type="match status" value="1"/>
</dbReference>
<comment type="caution">
    <text evidence="10">The sequence shown here is derived from an EMBL/GenBank/DDBJ whole genome shotgun (WGS) entry which is preliminary data.</text>
</comment>
<gene>
    <name evidence="10" type="ORF">ACFO6V_11060</name>
</gene>
<evidence type="ECO:0000256" key="1">
    <source>
        <dbReference type="ARBA" id="ARBA00004613"/>
    </source>
</evidence>
<feature type="signal peptide" evidence="9">
    <location>
        <begin position="1"/>
        <end position="27"/>
    </location>
</feature>
<feature type="region of interest" description="Disordered" evidence="8">
    <location>
        <begin position="31"/>
        <end position="55"/>
    </location>
</feature>
<comment type="subcellular location">
    <subcellularLocation>
        <location evidence="1">Secreted</location>
    </subcellularLocation>
</comment>
<organism evidence="10 11">
    <name type="scientific">Promicromonospora alba</name>
    <dbReference type="NCBI Taxonomy" id="1616110"/>
    <lineage>
        <taxon>Bacteria</taxon>
        <taxon>Bacillati</taxon>
        <taxon>Actinomycetota</taxon>
        <taxon>Actinomycetes</taxon>
        <taxon>Micrococcales</taxon>
        <taxon>Promicromonosporaceae</taxon>
        <taxon>Promicromonospora</taxon>
    </lineage>
</organism>
<dbReference type="PANTHER" id="PTHR38050">
    <property type="match status" value="1"/>
</dbReference>
<evidence type="ECO:0000256" key="8">
    <source>
        <dbReference type="SAM" id="MobiDB-lite"/>
    </source>
</evidence>
<dbReference type="RefSeq" id="WP_377135260.1">
    <property type="nucleotide sequence ID" value="NZ_JBHSFI010000004.1"/>
</dbReference>
<dbReference type="EMBL" id="JBHSFI010000004">
    <property type="protein sequence ID" value="MFC4628775.1"/>
    <property type="molecule type" value="Genomic_DNA"/>
</dbReference>
<dbReference type="InterPro" id="IPR043595">
    <property type="entry name" value="FaeB/C/D"/>
</dbReference>
<dbReference type="SUPFAM" id="SSF53474">
    <property type="entry name" value="alpha/beta-Hydrolases"/>
    <property type="match status" value="1"/>
</dbReference>
<dbReference type="PANTHER" id="PTHR38050:SF2">
    <property type="entry name" value="FERULOYL ESTERASE C-RELATED"/>
    <property type="match status" value="1"/>
</dbReference>
<keyword evidence="6" id="KW-0119">Carbohydrate metabolism</keyword>
<evidence type="ECO:0000256" key="2">
    <source>
        <dbReference type="ARBA" id="ARBA00022525"/>
    </source>
</evidence>
<keyword evidence="7" id="KW-0624">Polysaccharide degradation</keyword>
<evidence type="ECO:0000256" key="9">
    <source>
        <dbReference type="SAM" id="SignalP"/>
    </source>
</evidence>
<keyword evidence="11" id="KW-1185">Reference proteome</keyword>
<dbReference type="Proteomes" id="UP001596011">
    <property type="component" value="Unassembled WGS sequence"/>
</dbReference>